<accession>A0AAV4IH46</accession>
<proteinExistence type="predicted"/>
<organism evidence="1 2">
    <name type="scientific">Elysia marginata</name>
    <dbReference type="NCBI Taxonomy" id="1093978"/>
    <lineage>
        <taxon>Eukaryota</taxon>
        <taxon>Metazoa</taxon>
        <taxon>Spiralia</taxon>
        <taxon>Lophotrochozoa</taxon>
        <taxon>Mollusca</taxon>
        <taxon>Gastropoda</taxon>
        <taxon>Heterobranchia</taxon>
        <taxon>Euthyneura</taxon>
        <taxon>Panpulmonata</taxon>
        <taxon>Sacoglossa</taxon>
        <taxon>Placobranchoidea</taxon>
        <taxon>Plakobranchidae</taxon>
        <taxon>Elysia</taxon>
    </lineage>
</organism>
<dbReference type="AlphaFoldDB" id="A0AAV4IH46"/>
<gene>
    <name evidence="1" type="ORF">ElyMa_003013100</name>
</gene>
<dbReference type="EMBL" id="BMAT01006216">
    <property type="protein sequence ID" value="GFS08392.1"/>
    <property type="molecule type" value="Genomic_DNA"/>
</dbReference>
<reference evidence="1 2" key="1">
    <citation type="journal article" date="2021" name="Elife">
        <title>Chloroplast acquisition without the gene transfer in kleptoplastic sea slugs, Plakobranchus ocellatus.</title>
        <authorList>
            <person name="Maeda T."/>
            <person name="Takahashi S."/>
            <person name="Yoshida T."/>
            <person name="Shimamura S."/>
            <person name="Takaki Y."/>
            <person name="Nagai Y."/>
            <person name="Toyoda A."/>
            <person name="Suzuki Y."/>
            <person name="Arimoto A."/>
            <person name="Ishii H."/>
            <person name="Satoh N."/>
            <person name="Nishiyama T."/>
            <person name="Hasebe M."/>
            <person name="Maruyama T."/>
            <person name="Minagawa J."/>
            <person name="Obokata J."/>
            <person name="Shigenobu S."/>
        </authorList>
    </citation>
    <scope>NUCLEOTIDE SEQUENCE [LARGE SCALE GENOMIC DNA]</scope>
</reference>
<name>A0AAV4IH46_9GAST</name>
<dbReference type="Proteomes" id="UP000762676">
    <property type="component" value="Unassembled WGS sequence"/>
</dbReference>
<dbReference type="PANTHER" id="PTHR47027:SF20">
    <property type="entry name" value="REVERSE TRANSCRIPTASE-LIKE PROTEIN WITH RNA-DIRECTED DNA POLYMERASE DOMAIN"/>
    <property type="match status" value="1"/>
</dbReference>
<dbReference type="PANTHER" id="PTHR47027">
    <property type="entry name" value="REVERSE TRANSCRIPTASE DOMAIN-CONTAINING PROTEIN"/>
    <property type="match status" value="1"/>
</dbReference>
<comment type="caution">
    <text evidence="1">The sequence shown here is derived from an EMBL/GenBank/DDBJ whole genome shotgun (WGS) entry which is preliminary data.</text>
</comment>
<evidence type="ECO:0000313" key="2">
    <source>
        <dbReference type="Proteomes" id="UP000762676"/>
    </source>
</evidence>
<protein>
    <recommendedName>
        <fullName evidence="3">Reverse transcriptase domain-containing protein</fullName>
    </recommendedName>
</protein>
<sequence length="178" mass="20835">MVFSIRHLQEKCREQRRQLYLAFIDLTEAFGLASRSGLFKLLPRIGISPPKLLEMIISFQYGMMGTVQYDCSSLDPFPIKGGVRKRCVPAPTLFGIFFFLRPPRVRRLHFPPHQKRWQPIQLIASQSKDKGTSSAHQRDALYRRCRYRRVLQRSPSATHIILCGYMQRILLHHQPEEN</sequence>
<evidence type="ECO:0008006" key="3">
    <source>
        <dbReference type="Google" id="ProtNLM"/>
    </source>
</evidence>
<keyword evidence="2" id="KW-1185">Reference proteome</keyword>
<evidence type="ECO:0000313" key="1">
    <source>
        <dbReference type="EMBL" id="GFS08392.1"/>
    </source>
</evidence>